<dbReference type="PANTHER" id="PTHR43129:SF1">
    <property type="entry name" value="FOSMIDOMYCIN RESISTANCE PROTEIN"/>
    <property type="match status" value="1"/>
</dbReference>
<keyword evidence="3 4" id="KW-0472">Membrane</keyword>
<name>A0A423H7P9_9PSED</name>
<feature type="transmembrane region" description="Helical" evidence="4">
    <location>
        <begin position="56"/>
        <end position="79"/>
    </location>
</feature>
<feature type="transmembrane region" description="Helical" evidence="4">
    <location>
        <begin position="319"/>
        <end position="340"/>
    </location>
</feature>
<evidence type="ECO:0000313" key="7">
    <source>
        <dbReference type="Proteomes" id="UP000286071"/>
    </source>
</evidence>
<feature type="domain" description="Major facilitator superfamily (MFS) profile" evidence="5">
    <location>
        <begin position="26"/>
        <end position="405"/>
    </location>
</feature>
<dbReference type="OrthoDB" id="9770492at2"/>
<dbReference type="GO" id="GO:0005886">
    <property type="term" value="C:plasma membrane"/>
    <property type="evidence" value="ECO:0007669"/>
    <property type="project" value="TreeGrafter"/>
</dbReference>
<feature type="transmembrane region" description="Helical" evidence="4">
    <location>
        <begin position="155"/>
        <end position="175"/>
    </location>
</feature>
<feature type="transmembrane region" description="Helical" evidence="4">
    <location>
        <begin position="294"/>
        <end position="313"/>
    </location>
</feature>
<dbReference type="AlphaFoldDB" id="A0A423H7P9"/>
<dbReference type="EMBL" id="MOBJ01000007">
    <property type="protein sequence ID" value="RON09210.1"/>
    <property type="molecule type" value="Genomic_DNA"/>
</dbReference>
<dbReference type="Gene3D" id="1.20.1250.20">
    <property type="entry name" value="MFS general substrate transporter like domains"/>
    <property type="match status" value="2"/>
</dbReference>
<evidence type="ECO:0000256" key="2">
    <source>
        <dbReference type="ARBA" id="ARBA00022989"/>
    </source>
</evidence>
<feature type="transmembrane region" description="Helical" evidence="4">
    <location>
        <begin position="381"/>
        <end position="399"/>
    </location>
</feature>
<dbReference type="InterPro" id="IPR011701">
    <property type="entry name" value="MFS"/>
</dbReference>
<proteinExistence type="predicted"/>
<sequence length="405" mass="43155">MATSNTQTAASPALATSQSSPLVMRIIGAVALAHLINDLIQSVLPSIYPMLKANYGLTFTQVGLITLTFQLTASLLQPWVGYYTDRHPKPYLLPAGMICTLTGILMMSQVGSFPLILLAAGLIGIGSSTFHPEASRVARLASGGRFGLAQSTFQVGGNAGSAFGPLLAAAIIIPFGQGNVAWFGLFAVFALVVLYGISRWYANHLSLFKLKQGQAATHGLSKGRVISALVVLGLLVFSKYFYMASFTSYFTFYLIEKFDLSVASSQLHLFLFLGAVAAGTFFGGPIGDKIGRKAVIWFSILGVAPFTLILPHVDLFWTSILSVVIGFILASAFSAIVVYAQELVPGNVGMIAGVFFGLMFGFGGIGAALLGHLADIHGIEYVYRLCSFLPLFGVLAIFLPRTKKI</sequence>
<dbReference type="Proteomes" id="UP000286071">
    <property type="component" value="Unassembled WGS sequence"/>
</dbReference>
<feature type="transmembrane region" description="Helical" evidence="4">
    <location>
        <begin position="115"/>
        <end position="134"/>
    </location>
</feature>
<keyword evidence="1 4" id="KW-0812">Transmembrane</keyword>
<evidence type="ECO:0000256" key="4">
    <source>
        <dbReference type="SAM" id="Phobius"/>
    </source>
</evidence>
<feature type="transmembrane region" description="Helical" evidence="4">
    <location>
        <begin position="262"/>
        <end position="282"/>
    </location>
</feature>
<reference evidence="6 7" key="1">
    <citation type="submission" date="2016-10" db="EMBL/GenBank/DDBJ databases">
        <title>Comparative genome analysis of multiple Pseudomonas spp. focuses on biocontrol and plant growth promoting traits.</title>
        <authorList>
            <person name="Tao X.-Y."/>
            <person name="Taylor C.G."/>
        </authorList>
    </citation>
    <scope>NUCLEOTIDE SEQUENCE [LARGE SCALE GENOMIC DNA]</scope>
    <source>
        <strain evidence="6 7">48H11</strain>
    </source>
</reference>
<protein>
    <submittedName>
        <fullName evidence="6">MFS transporter</fullName>
    </submittedName>
</protein>
<dbReference type="GO" id="GO:0022857">
    <property type="term" value="F:transmembrane transporter activity"/>
    <property type="evidence" value="ECO:0007669"/>
    <property type="project" value="InterPro"/>
</dbReference>
<keyword evidence="2 4" id="KW-1133">Transmembrane helix</keyword>
<dbReference type="CDD" id="cd17478">
    <property type="entry name" value="MFS_FsR"/>
    <property type="match status" value="1"/>
</dbReference>
<dbReference type="SUPFAM" id="SSF103473">
    <property type="entry name" value="MFS general substrate transporter"/>
    <property type="match status" value="1"/>
</dbReference>
<dbReference type="RefSeq" id="WP_123424944.1">
    <property type="nucleotide sequence ID" value="NZ_MOBJ01000007.1"/>
</dbReference>
<dbReference type="InterPro" id="IPR020846">
    <property type="entry name" value="MFS_dom"/>
</dbReference>
<organism evidence="6 7">
    <name type="scientific">Pseudomonas brassicacearum</name>
    <dbReference type="NCBI Taxonomy" id="930166"/>
    <lineage>
        <taxon>Bacteria</taxon>
        <taxon>Pseudomonadati</taxon>
        <taxon>Pseudomonadota</taxon>
        <taxon>Gammaproteobacteria</taxon>
        <taxon>Pseudomonadales</taxon>
        <taxon>Pseudomonadaceae</taxon>
        <taxon>Pseudomonas</taxon>
    </lineage>
</organism>
<comment type="caution">
    <text evidence="6">The sequence shown here is derived from an EMBL/GenBank/DDBJ whole genome shotgun (WGS) entry which is preliminary data.</text>
</comment>
<gene>
    <name evidence="6" type="ORF">BK659_09735</name>
</gene>
<evidence type="ECO:0000313" key="6">
    <source>
        <dbReference type="EMBL" id="RON09210.1"/>
    </source>
</evidence>
<evidence type="ECO:0000256" key="3">
    <source>
        <dbReference type="ARBA" id="ARBA00023136"/>
    </source>
</evidence>
<accession>A0A423H7P9</accession>
<dbReference type="Pfam" id="PF07690">
    <property type="entry name" value="MFS_1"/>
    <property type="match status" value="1"/>
</dbReference>
<feature type="transmembrane region" description="Helical" evidence="4">
    <location>
        <begin position="181"/>
        <end position="202"/>
    </location>
</feature>
<dbReference type="PANTHER" id="PTHR43129">
    <property type="entry name" value="FOSMIDOMYCIN RESISTANCE PROTEIN"/>
    <property type="match status" value="1"/>
</dbReference>
<feature type="transmembrane region" description="Helical" evidence="4">
    <location>
        <begin position="347"/>
        <end position="369"/>
    </location>
</feature>
<evidence type="ECO:0000259" key="5">
    <source>
        <dbReference type="PROSITE" id="PS50850"/>
    </source>
</evidence>
<feature type="transmembrane region" description="Helical" evidence="4">
    <location>
        <begin position="223"/>
        <end position="242"/>
    </location>
</feature>
<evidence type="ECO:0000256" key="1">
    <source>
        <dbReference type="ARBA" id="ARBA00022692"/>
    </source>
</evidence>
<dbReference type="PROSITE" id="PS50850">
    <property type="entry name" value="MFS"/>
    <property type="match status" value="1"/>
</dbReference>
<dbReference type="InterPro" id="IPR036259">
    <property type="entry name" value="MFS_trans_sf"/>
</dbReference>